<dbReference type="Pfam" id="PF13456">
    <property type="entry name" value="RVT_3"/>
    <property type="match status" value="1"/>
</dbReference>
<dbReference type="InterPro" id="IPR002156">
    <property type="entry name" value="RNaseH_domain"/>
</dbReference>
<feature type="domain" description="RNase H type-1" evidence="1">
    <location>
        <begin position="42"/>
        <end position="128"/>
    </location>
</feature>
<reference evidence="2" key="1">
    <citation type="journal article" date="2023" name="Nat. Commun.">
        <title>Diploid and tetraploid genomes of Acorus and the evolution of monocots.</title>
        <authorList>
            <person name="Ma L."/>
            <person name="Liu K.W."/>
            <person name="Li Z."/>
            <person name="Hsiao Y.Y."/>
            <person name="Qi Y."/>
            <person name="Fu T."/>
            <person name="Tang G.D."/>
            <person name="Zhang D."/>
            <person name="Sun W.H."/>
            <person name="Liu D.K."/>
            <person name="Li Y."/>
            <person name="Chen G.Z."/>
            <person name="Liu X.D."/>
            <person name="Liao X.Y."/>
            <person name="Jiang Y.T."/>
            <person name="Yu X."/>
            <person name="Hao Y."/>
            <person name="Huang J."/>
            <person name="Zhao X.W."/>
            <person name="Ke S."/>
            <person name="Chen Y.Y."/>
            <person name="Wu W.L."/>
            <person name="Hsu J.L."/>
            <person name="Lin Y.F."/>
            <person name="Huang M.D."/>
            <person name="Li C.Y."/>
            <person name="Huang L."/>
            <person name="Wang Z.W."/>
            <person name="Zhao X."/>
            <person name="Zhong W.Y."/>
            <person name="Peng D.H."/>
            <person name="Ahmad S."/>
            <person name="Lan S."/>
            <person name="Zhang J.S."/>
            <person name="Tsai W.C."/>
            <person name="Van de Peer Y."/>
            <person name="Liu Z.J."/>
        </authorList>
    </citation>
    <scope>NUCLEOTIDE SEQUENCE</scope>
    <source>
        <strain evidence="2">CP</strain>
    </source>
</reference>
<dbReference type="InterPro" id="IPR044730">
    <property type="entry name" value="RNase_H-like_dom_plant"/>
</dbReference>
<evidence type="ECO:0000313" key="3">
    <source>
        <dbReference type="Proteomes" id="UP001180020"/>
    </source>
</evidence>
<dbReference type="PANTHER" id="PTHR47723">
    <property type="entry name" value="OS05G0353850 PROTEIN"/>
    <property type="match status" value="1"/>
</dbReference>
<proteinExistence type="predicted"/>
<dbReference type="InterPro" id="IPR053151">
    <property type="entry name" value="RNase_H-like"/>
</dbReference>
<dbReference type="InterPro" id="IPR012337">
    <property type="entry name" value="RNaseH-like_sf"/>
</dbReference>
<dbReference type="CDD" id="cd06222">
    <property type="entry name" value="RNase_H_like"/>
    <property type="match status" value="1"/>
</dbReference>
<evidence type="ECO:0000313" key="2">
    <source>
        <dbReference type="EMBL" id="KAK1326813.1"/>
    </source>
</evidence>
<dbReference type="SUPFAM" id="SSF53098">
    <property type="entry name" value="Ribonuclease H-like"/>
    <property type="match status" value="1"/>
</dbReference>
<dbReference type="GO" id="GO:0004523">
    <property type="term" value="F:RNA-DNA hybrid ribonuclease activity"/>
    <property type="evidence" value="ECO:0007669"/>
    <property type="project" value="InterPro"/>
</dbReference>
<evidence type="ECO:0000259" key="1">
    <source>
        <dbReference type="Pfam" id="PF13456"/>
    </source>
</evidence>
<dbReference type="Gene3D" id="3.30.420.10">
    <property type="entry name" value="Ribonuclease H-like superfamily/Ribonuclease H"/>
    <property type="match status" value="1"/>
</dbReference>
<dbReference type="PANTHER" id="PTHR47723:SF19">
    <property type="entry name" value="POLYNUCLEOTIDYL TRANSFERASE, RIBONUCLEASE H-LIKE SUPERFAMILY PROTEIN"/>
    <property type="match status" value="1"/>
</dbReference>
<comment type="caution">
    <text evidence="2">The sequence shown here is derived from an EMBL/GenBank/DDBJ whole genome shotgun (WGS) entry which is preliminary data.</text>
</comment>
<dbReference type="EMBL" id="JAUJYO010000001">
    <property type="protein sequence ID" value="KAK1326813.1"/>
    <property type="molecule type" value="Genomic_DNA"/>
</dbReference>
<protein>
    <recommendedName>
        <fullName evidence="1">RNase H type-1 domain-containing protein</fullName>
    </recommendedName>
</protein>
<dbReference type="InterPro" id="IPR036397">
    <property type="entry name" value="RNaseH_sf"/>
</dbReference>
<gene>
    <name evidence="2" type="ORF">QJS10_CPA01g01649</name>
</gene>
<reference evidence="2" key="2">
    <citation type="submission" date="2023-06" db="EMBL/GenBank/DDBJ databases">
        <authorList>
            <person name="Ma L."/>
            <person name="Liu K.-W."/>
            <person name="Li Z."/>
            <person name="Hsiao Y.-Y."/>
            <person name="Qi Y."/>
            <person name="Fu T."/>
            <person name="Tang G."/>
            <person name="Zhang D."/>
            <person name="Sun W.-H."/>
            <person name="Liu D.-K."/>
            <person name="Li Y."/>
            <person name="Chen G.-Z."/>
            <person name="Liu X.-D."/>
            <person name="Liao X.-Y."/>
            <person name="Jiang Y.-T."/>
            <person name="Yu X."/>
            <person name="Hao Y."/>
            <person name="Huang J."/>
            <person name="Zhao X.-W."/>
            <person name="Ke S."/>
            <person name="Chen Y.-Y."/>
            <person name="Wu W.-L."/>
            <person name="Hsu J.-L."/>
            <person name="Lin Y.-F."/>
            <person name="Huang M.-D."/>
            <person name="Li C.-Y."/>
            <person name="Huang L."/>
            <person name="Wang Z.-W."/>
            <person name="Zhao X."/>
            <person name="Zhong W.-Y."/>
            <person name="Peng D.-H."/>
            <person name="Ahmad S."/>
            <person name="Lan S."/>
            <person name="Zhang J.-S."/>
            <person name="Tsai W.-C."/>
            <person name="Van De Peer Y."/>
            <person name="Liu Z.-J."/>
        </authorList>
    </citation>
    <scope>NUCLEOTIDE SEQUENCE</scope>
    <source>
        <strain evidence="2">CP</strain>
        <tissue evidence="2">Leaves</tissue>
    </source>
</reference>
<organism evidence="2 3">
    <name type="scientific">Acorus calamus</name>
    <name type="common">Sweet flag</name>
    <dbReference type="NCBI Taxonomy" id="4465"/>
    <lineage>
        <taxon>Eukaryota</taxon>
        <taxon>Viridiplantae</taxon>
        <taxon>Streptophyta</taxon>
        <taxon>Embryophyta</taxon>
        <taxon>Tracheophyta</taxon>
        <taxon>Spermatophyta</taxon>
        <taxon>Magnoliopsida</taxon>
        <taxon>Liliopsida</taxon>
        <taxon>Acoraceae</taxon>
        <taxon>Acorus</taxon>
    </lineage>
</organism>
<dbReference type="AlphaFoldDB" id="A0AAV9FUM0"/>
<name>A0AAV9FUM0_ACOCL</name>
<keyword evidence="3" id="KW-1185">Reference proteome</keyword>
<sequence>MVDCLIRNGKWAKPARWPVELTNLWEEIIEMEIGGHALAARTRASSINILELKGIVAGIKLCSTLHAPRIWSETDSTTAKAWAEGKGLIPWNAFRDLRQLRFLVGQLIDWKITHVYREANSVADLLASTQSTIDTSIFSPSQLWEDIQALLQDDKAGKVYDRVSQ</sequence>
<dbReference type="Proteomes" id="UP001180020">
    <property type="component" value="Unassembled WGS sequence"/>
</dbReference>
<dbReference type="GO" id="GO:0003676">
    <property type="term" value="F:nucleic acid binding"/>
    <property type="evidence" value="ECO:0007669"/>
    <property type="project" value="InterPro"/>
</dbReference>
<accession>A0AAV9FUM0</accession>